<dbReference type="AlphaFoldDB" id="A0A2P6MA41"/>
<accession>A0A2P6MA41</accession>
<dbReference type="EMBL" id="PVLF01000004">
    <property type="protein sequence ID" value="PRH82866.1"/>
    <property type="molecule type" value="Genomic_DNA"/>
</dbReference>
<keyword evidence="2" id="KW-1185">Reference proteome</keyword>
<protein>
    <submittedName>
        <fullName evidence="1">Uncharacterized protein</fullName>
    </submittedName>
</protein>
<evidence type="ECO:0000313" key="1">
    <source>
        <dbReference type="EMBL" id="PRH82866.1"/>
    </source>
</evidence>
<reference evidence="1 2" key="1">
    <citation type="submission" date="2018-03" db="EMBL/GenBank/DDBJ databases">
        <title>Arenimonas caeni sp. nov., isolated from activated sludge.</title>
        <authorList>
            <person name="Liu H."/>
        </authorList>
    </citation>
    <scope>NUCLEOTIDE SEQUENCE [LARGE SCALE GENOMIC DNA]</scope>
    <source>
        <strain evidence="2">z29</strain>
    </source>
</reference>
<dbReference type="OrthoDB" id="5990107at2"/>
<proteinExistence type="predicted"/>
<organism evidence="1 2">
    <name type="scientific">Arenimonas caeni</name>
    <dbReference type="NCBI Taxonomy" id="2058085"/>
    <lineage>
        <taxon>Bacteria</taxon>
        <taxon>Pseudomonadati</taxon>
        <taxon>Pseudomonadota</taxon>
        <taxon>Gammaproteobacteria</taxon>
        <taxon>Lysobacterales</taxon>
        <taxon>Lysobacteraceae</taxon>
        <taxon>Arenimonas</taxon>
    </lineage>
</organism>
<gene>
    <name evidence="1" type="ORF">C6N40_04255</name>
</gene>
<sequence length="107" mass="11809">MPWIAPLMSGKLQPSRGRYGVLRIALNPLDKDPFLVADAAAVLRARVSPPPVAGWHPGMDDESIDVLLESAYLTDNPDRLSPEQVLSRLEALAPRMKKITDRLLGIR</sequence>
<dbReference type="Proteomes" id="UP000241736">
    <property type="component" value="Unassembled WGS sequence"/>
</dbReference>
<comment type="caution">
    <text evidence="1">The sequence shown here is derived from an EMBL/GenBank/DDBJ whole genome shotgun (WGS) entry which is preliminary data.</text>
</comment>
<name>A0A2P6MA41_9GAMM</name>
<evidence type="ECO:0000313" key="2">
    <source>
        <dbReference type="Proteomes" id="UP000241736"/>
    </source>
</evidence>